<reference evidence="2 3" key="1">
    <citation type="submission" date="2023-12" db="EMBL/GenBank/DDBJ databases">
        <title>Genome sequencing and assembly of bacterial species from a model synthetic community.</title>
        <authorList>
            <person name="Hogle S.L."/>
        </authorList>
    </citation>
    <scope>NUCLEOTIDE SEQUENCE [LARGE SCALE GENOMIC DNA]</scope>
    <source>
        <strain evidence="2 3">HAMBI 2494</strain>
    </source>
</reference>
<accession>A0ABZ0WMI9</accession>
<gene>
    <name evidence="2" type="ORF">U0042_02430</name>
</gene>
<organism evidence="2 3">
    <name type="scientific">Paraburkholderia kururiensis</name>
    <dbReference type="NCBI Taxonomy" id="984307"/>
    <lineage>
        <taxon>Bacteria</taxon>
        <taxon>Pseudomonadati</taxon>
        <taxon>Pseudomonadota</taxon>
        <taxon>Betaproteobacteria</taxon>
        <taxon>Burkholderiales</taxon>
        <taxon>Burkholderiaceae</taxon>
        <taxon>Paraburkholderia</taxon>
    </lineage>
</organism>
<sequence>MPLSPNESSSTGAGAPSAASPTRLVHDVHDTHDWTCPFCPLLCDDLTVSAQGDGTLAVSGHDCPRLAQALATFGASDATTPAIVDGQDASLDAALSRAATLLGAARRPLFGGLATDVAGARALYTLAAQCGATLDHLHGDALTPATLAFQDRGAFFTTLSEVRARADLIVFFACTPSQRYPRFFTRALGGTSTARELVFVGCAPDPAATGLTHTQSETLLANADPFDTLAIWSALANGRRPETLSAEARAAANALAALQARIAAARYTVFVYEPAALPHPHAALLIEALNRIAKAANLTTRAGCLPLGGDDGALTVNQAVTWLSGLPLRLRVSAAASQTGGATLDYDPYRYRTETLLAANEADALLWVASFGPHGWPSALTAGVPAVVLGHPALAEAAKARGAATVFIPVATPGIDGTGHLFRVDSSVVVPLAAARGAALPSVHAVATQLHMKLAAEHGVTQAIHQTAPADGEAS</sequence>
<dbReference type="Proteomes" id="UP001325479">
    <property type="component" value="Chromosome"/>
</dbReference>
<dbReference type="RefSeq" id="WP_114809701.1">
    <property type="nucleotide sequence ID" value="NZ_CP139965.1"/>
</dbReference>
<evidence type="ECO:0000313" key="3">
    <source>
        <dbReference type="Proteomes" id="UP001325479"/>
    </source>
</evidence>
<keyword evidence="3" id="KW-1185">Reference proteome</keyword>
<name>A0ABZ0WMI9_9BURK</name>
<dbReference type="EMBL" id="CP139965">
    <property type="protein sequence ID" value="WQD78583.1"/>
    <property type="molecule type" value="Genomic_DNA"/>
</dbReference>
<dbReference type="SUPFAM" id="SSF53706">
    <property type="entry name" value="Formate dehydrogenase/DMSO reductase, domains 1-3"/>
    <property type="match status" value="1"/>
</dbReference>
<feature type="region of interest" description="Disordered" evidence="1">
    <location>
        <begin position="1"/>
        <end position="22"/>
    </location>
</feature>
<evidence type="ECO:0000256" key="1">
    <source>
        <dbReference type="SAM" id="MobiDB-lite"/>
    </source>
</evidence>
<evidence type="ECO:0000313" key="2">
    <source>
        <dbReference type="EMBL" id="WQD78583.1"/>
    </source>
</evidence>
<feature type="compositionally biased region" description="Low complexity" evidence="1">
    <location>
        <begin position="8"/>
        <end position="22"/>
    </location>
</feature>
<proteinExistence type="predicted"/>
<protein>
    <submittedName>
        <fullName evidence="2">Formylmethanofuran dehydrogenase</fullName>
    </submittedName>
</protein>